<keyword evidence="2" id="KW-1277">Toxin-antitoxin system</keyword>
<evidence type="ECO:0000256" key="2">
    <source>
        <dbReference type="ARBA" id="ARBA00022649"/>
    </source>
</evidence>
<dbReference type="GO" id="GO:0016787">
    <property type="term" value="F:hydrolase activity"/>
    <property type="evidence" value="ECO:0007669"/>
    <property type="project" value="UniProtKB-KW"/>
</dbReference>
<proteinExistence type="predicted"/>
<keyword evidence="5" id="KW-0378">Hydrolase</keyword>
<evidence type="ECO:0000256" key="4">
    <source>
        <dbReference type="ARBA" id="ARBA00022741"/>
    </source>
</evidence>
<dbReference type="OrthoDB" id="4829434at2"/>
<evidence type="ECO:0000256" key="3">
    <source>
        <dbReference type="ARBA" id="ARBA00022722"/>
    </source>
</evidence>
<dbReference type="PANTHER" id="PTHR34139:SF1">
    <property type="entry name" value="RNASE MJ1380-RELATED"/>
    <property type="match status" value="1"/>
</dbReference>
<comment type="caution">
    <text evidence="6">The sequence shown here is derived from an EMBL/GenBank/DDBJ whole genome shotgun (WGS) entry which is preliminary data.</text>
</comment>
<organism evidence="6 7">
    <name type="scientific">Azospirillum cavernae</name>
    <dbReference type="NCBI Taxonomy" id="2320860"/>
    <lineage>
        <taxon>Bacteria</taxon>
        <taxon>Pseudomonadati</taxon>
        <taxon>Pseudomonadota</taxon>
        <taxon>Alphaproteobacteria</taxon>
        <taxon>Rhodospirillales</taxon>
        <taxon>Azospirillaceae</taxon>
        <taxon>Azospirillum</taxon>
    </lineage>
</organism>
<reference evidence="6 7" key="1">
    <citation type="submission" date="2018-09" db="EMBL/GenBank/DDBJ databases">
        <authorList>
            <person name="Zhu H."/>
        </authorList>
    </citation>
    <scope>NUCLEOTIDE SEQUENCE [LARGE SCALE GENOMIC DNA]</scope>
    <source>
        <strain evidence="6 7">K2W22B-5</strain>
    </source>
</reference>
<keyword evidence="1" id="KW-0597">Phosphoprotein</keyword>
<dbReference type="AlphaFoldDB" id="A0A418W0H3"/>
<dbReference type="InterPro" id="IPR051813">
    <property type="entry name" value="HepT_RNase_toxin"/>
</dbReference>
<accession>A0A418W0H3</accession>
<name>A0A418W0H3_9PROT</name>
<evidence type="ECO:0000313" key="6">
    <source>
        <dbReference type="EMBL" id="RJF83517.1"/>
    </source>
</evidence>
<dbReference type="GO" id="GO:0110001">
    <property type="term" value="C:toxin-antitoxin complex"/>
    <property type="evidence" value="ECO:0007669"/>
    <property type="project" value="InterPro"/>
</dbReference>
<dbReference type="RefSeq" id="WP_119829155.1">
    <property type="nucleotide sequence ID" value="NZ_QYUL01000001.1"/>
</dbReference>
<keyword evidence="4" id="KW-0547">Nucleotide-binding</keyword>
<dbReference type="GO" id="GO:0004540">
    <property type="term" value="F:RNA nuclease activity"/>
    <property type="evidence" value="ECO:0007669"/>
    <property type="project" value="InterPro"/>
</dbReference>
<dbReference type="Proteomes" id="UP000283458">
    <property type="component" value="Unassembled WGS sequence"/>
</dbReference>
<dbReference type="InterPro" id="IPR008201">
    <property type="entry name" value="HepT-like"/>
</dbReference>
<protein>
    <submittedName>
        <fullName evidence="6">DUF86 domain-containing protein</fullName>
    </submittedName>
</protein>
<keyword evidence="3" id="KW-0540">Nuclease</keyword>
<dbReference type="PANTHER" id="PTHR34139">
    <property type="entry name" value="UPF0331 PROTEIN MJ0127"/>
    <property type="match status" value="1"/>
</dbReference>
<sequence>MPSKSPRKRLEDIATNIAAIDSFVAGMGFDEFLADQKTCYAVLRALEIISEASRRLPDAIKERHSNIDWPAVAGAGNIYRHDYDSVDDARVWHTIKNELHPLNAAMIAELALLREVE</sequence>
<dbReference type="Pfam" id="PF01934">
    <property type="entry name" value="HepT-like"/>
    <property type="match status" value="1"/>
</dbReference>
<keyword evidence="7" id="KW-1185">Reference proteome</keyword>
<evidence type="ECO:0000313" key="7">
    <source>
        <dbReference type="Proteomes" id="UP000283458"/>
    </source>
</evidence>
<evidence type="ECO:0000256" key="5">
    <source>
        <dbReference type="ARBA" id="ARBA00022801"/>
    </source>
</evidence>
<evidence type="ECO:0000256" key="1">
    <source>
        <dbReference type="ARBA" id="ARBA00022553"/>
    </source>
</evidence>
<dbReference type="EMBL" id="QYUL01000001">
    <property type="protein sequence ID" value="RJF83517.1"/>
    <property type="molecule type" value="Genomic_DNA"/>
</dbReference>
<dbReference type="GO" id="GO:0000166">
    <property type="term" value="F:nucleotide binding"/>
    <property type="evidence" value="ECO:0007669"/>
    <property type="project" value="UniProtKB-KW"/>
</dbReference>
<gene>
    <name evidence="6" type="ORF">D3877_02325</name>
</gene>